<dbReference type="InterPro" id="IPR005821">
    <property type="entry name" value="Ion_trans_dom"/>
</dbReference>
<dbReference type="PANTHER" id="PTHR45628:SF11">
    <property type="entry name" value="VOLTAGE-DEPENDENT L-TYPE CALCIUM CHANNEL SUBUNIT ALPHA-1D"/>
    <property type="match status" value="1"/>
</dbReference>
<comment type="subcellular location">
    <subcellularLocation>
        <location evidence="1">Membrane</location>
        <topology evidence="1">Multi-pass membrane protein</topology>
    </subcellularLocation>
</comment>
<evidence type="ECO:0000256" key="1">
    <source>
        <dbReference type="ARBA" id="ARBA00004141"/>
    </source>
</evidence>
<keyword evidence="5 13" id="KW-0812">Transmembrane</keyword>
<gene>
    <name evidence="15" type="ORF">fugu_007534</name>
</gene>
<comment type="caution">
    <text evidence="15">The sequence shown here is derived from an EMBL/GenBank/DDBJ whole genome shotgun (WGS) entry which is preliminary data.</text>
</comment>
<evidence type="ECO:0000256" key="10">
    <source>
        <dbReference type="ARBA" id="ARBA00023136"/>
    </source>
</evidence>
<protein>
    <recommendedName>
        <fullName evidence="14">Ion transport domain-containing protein</fullName>
    </recommendedName>
</protein>
<keyword evidence="16" id="KW-1185">Reference proteome</keyword>
<evidence type="ECO:0000256" key="8">
    <source>
        <dbReference type="ARBA" id="ARBA00022989"/>
    </source>
</evidence>
<feature type="compositionally biased region" description="Pro residues" evidence="12">
    <location>
        <begin position="107"/>
        <end position="119"/>
    </location>
</feature>
<evidence type="ECO:0000256" key="7">
    <source>
        <dbReference type="ARBA" id="ARBA00022882"/>
    </source>
</evidence>
<evidence type="ECO:0000256" key="13">
    <source>
        <dbReference type="SAM" id="Phobius"/>
    </source>
</evidence>
<evidence type="ECO:0000256" key="6">
    <source>
        <dbReference type="ARBA" id="ARBA00022837"/>
    </source>
</evidence>
<dbReference type="EMBL" id="SWLE01000020">
    <property type="protein sequence ID" value="TNM87304.1"/>
    <property type="molecule type" value="Genomic_DNA"/>
</dbReference>
<dbReference type="GO" id="GO:0008331">
    <property type="term" value="F:high voltage-gated calcium channel activity"/>
    <property type="evidence" value="ECO:0007669"/>
    <property type="project" value="TreeGrafter"/>
</dbReference>
<dbReference type="InterPro" id="IPR027359">
    <property type="entry name" value="Volt_channel_dom_sf"/>
</dbReference>
<feature type="region of interest" description="Disordered" evidence="12">
    <location>
        <begin position="95"/>
        <end position="143"/>
    </location>
</feature>
<evidence type="ECO:0000256" key="11">
    <source>
        <dbReference type="ARBA" id="ARBA00023303"/>
    </source>
</evidence>
<proteinExistence type="predicted"/>
<keyword evidence="3" id="KW-0109">Calcium transport</keyword>
<keyword evidence="8 13" id="KW-1133">Transmembrane helix</keyword>
<dbReference type="Pfam" id="PF00520">
    <property type="entry name" value="Ion_trans"/>
    <property type="match status" value="1"/>
</dbReference>
<feature type="region of interest" description="Disordered" evidence="12">
    <location>
        <begin position="41"/>
        <end position="75"/>
    </location>
</feature>
<dbReference type="FunFam" id="1.20.120.350:FF:000010">
    <property type="entry name" value="Voltage-dependent L-type calcium channel subunit alpha"/>
    <property type="match status" value="1"/>
</dbReference>
<dbReference type="GO" id="GO:0098703">
    <property type="term" value="P:calcium ion import across plasma membrane"/>
    <property type="evidence" value="ECO:0007669"/>
    <property type="project" value="TreeGrafter"/>
</dbReference>
<sequence length="307" mass="33083">MPFIIRGRPLRGAQYAGSRRTTVSTNASALWAENQTSLHQLHPSEHPQAPASTGKPAGPYPGLLGTNSGIPTHGGAGSGVNPVLAWHAAINAARQAQGDGAKHDVSSPPPVCTTGPPPVGSLAQKKRQQYAKSKKQGGSTNSRPPRALFCLTLNNPIRRACISLVEWKPFDIFILLSIFANCVALAIYIPFPGDDSNSTNQELETVEYAFLIIFTIETFLKIIAYGLVMHQNSYVRNGWNLLDFVIVIVGLFSVALEMITKDADSSGQSWRQTRGVRCQGPPSLSCPSSPSPCLRSSQFTGGFKLHY</sequence>
<dbReference type="SUPFAM" id="SSF81324">
    <property type="entry name" value="Voltage-gated potassium channels"/>
    <property type="match status" value="1"/>
</dbReference>
<evidence type="ECO:0000256" key="2">
    <source>
        <dbReference type="ARBA" id="ARBA00022448"/>
    </source>
</evidence>
<dbReference type="InterPro" id="IPR050599">
    <property type="entry name" value="VDCC_alpha-1_subunit"/>
</dbReference>
<evidence type="ECO:0000256" key="12">
    <source>
        <dbReference type="SAM" id="MobiDB-lite"/>
    </source>
</evidence>
<feature type="domain" description="Ion transport" evidence="14">
    <location>
        <begin position="168"/>
        <end position="269"/>
    </location>
</feature>
<evidence type="ECO:0000256" key="5">
    <source>
        <dbReference type="ARBA" id="ARBA00022692"/>
    </source>
</evidence>
<feature type="compositionally biased region" description="Basic residues" evidence="12">
    <location>
        <begin position="124"/>
        <end position="135"/>
    </location>
</feature>
<keyword evidence="7" id="KW-0851">Voltage-gated channel</keyword>
<evidence type="ECO:0000256" key="4">
    <source>
        <dbReference type="ARBA" id="ARBA00022673"/>
    </source>
</evidence>
<keyword evidence="6" id="KW-0106">Calcium</keyword>
<evidence type="ECO:0000256" key="9">
    <source>
        <dbReference type="ARBA" id="ARBA00023065"/>
    </source>
</evidence>
<evidence type="ECO:0000313" key="15">
    <source>
        <dbReference type="EMBL" id="TNM87304.1"/>
    </source>
</evidence>
<dbReference type="InterPro" id="IPR005446">
    <property type="entry name" value="VDCC_L_a1su"/>
</dbReference>
<reference evidence="15 16" key="1">
    <citation type="submission" date="2019-04" db="EMBL/GenBank/DDBJ databases">
        <title>The sequence and de novo assembly of Takifugu bimaculatus genome using PacBio and Hi-C technologies.</title>
        <authorList>
            <person name="Xu P."/>
            <person name="Liu B."/>
            <person name="Zhou Z."/>
        </authorList>
    </citation>
    <scope>NUCLEOTIDE SEQUENCE [LARGE SCALE GENOMIC DNA]</scope>
    <source>
        <strain evidence="15">TB-2018</strain>
        <tissue evidence="15">Muscle</tissue>
    </source>
</reference>
<dbReference type="AlphaFoldDB" id="A0A4Z2B4L8"/>
<dbReference type="Proteomes" id="UP000516260">
    <property type="component" value="Chromosome 7"/>
</dbReference>
<keyword evidence="2" id="KW-0813">Transport</keyword>
<organism evidence="15 16">
    <name type="scientific">Takifugu bimaculatus</name>
    <dbReference type="NCBI Taxonomy" id="433685"/>
    <lineage>
        <taxon>Eukaryota</taxon>
        <taxon>Metazoa</taxon>
        <taxon>Chordata</taxon>
        <taxon>Craniata</taxon>
        <taxon>Vertebrata</taxon>
        <taxon>Euteleostomi</taxon>
        <taxon>Actinopterygii</taxon>
        <taxon>Neopterygii</taxon>
        <taxon>Teleostei</taxon>
        <taxon>Neoteleostei</taxon>
        <taxon>Acanthomorphata</taxon>
        <taxon>Eupercaria</taxon>
        <taxon>Tetraodontiformes</taxon>
        <taxon>Tetradontoidea</taxon>
        <taxon>Tetraodontidae</taxon>
        <taxon>Takifugu</taxon>
    </lineage>
</organism>
<keyword evidence="11" id="KW-0407">Ion channel</keyword>
<evidence type="ECO:0000313" key="16">
    <source>
        <dbReference type="Proteomes" id="UP000516260"/>
    </source>
</evidence>
<feature type="transmembrane region" description="Helical" evidence="13">
    <location>
        <begin position="209"/>
        <end position="228"/>
    </location>
</feature>
<accession>A0A4Z2B4L8</accession>
<feature type="transmembrane region" description="Helical" evidence="13">
    <location>
        <begin position="240"/>
        <end position="259"/>
    </location>
</feature>
<dbReference type="Gene3D" id="1.20.120.350">
    <property type="entry name" value="Voltage-gated potassium channels. Chain C"/>
    <property type="match status" value="1"/>
</dbReference>
<name>A0A4Z2B4L8_9TELE</name>
<evidence type="ECO:0000256" key="3">
    <source>
        <dbReference type="ARBA" id="ARBA00022568"/>
    </source>
</evidence>
<dbReference type="GO" id="GO:0005891">
    <property type="term" value="C:voltage-gated calcium channel complex"/>
    <property type="evidence" value="ECO:0007669"/>
    <property type="project" value="InterPro"/>
</dbReference>
<keyword evidence="10 13" id="KW-0472">Membrane</keyword>
<dbReference type="PRINTS" id="PR01630">
    <property type="entry name" value="LVDCCALPHA1"/>
</dbReference>
<evidence type="ECO:0000259" key="14">
    <source>
        <dbReference type="Pfam" id="PF00520"/>
    </source>
</evidence>
<keyword evidence="4" id="KW-0107">Calcium channel</keyword>
<keyword evidence="9" id="KW-0406">Ion transport</keyword>
<dbReference type="PANTHER" id="PTHR45628">
    <property type="entry name" value="VOLTAGE-DEPENDENT CALCIUM CHANNEL TYPE A SUBUNIT ALPHA-1"/>
    <property type="match status" value="1"/>
</dbReference>
<feature type="transmembrane region" description="Helical" evidence="13">
    <location>
        <begin position="172"/>
        <end position="189"/>
    </location>
</feature>